<dbReference type="EnsemblMetazoa" id="Aqu2.1.39345_001">
    <property type="protein sequence ID" value="Aqu2.1.39345_001"/>
    <property type="gene ID" value="Aqu2.1.39345"/>
</dbReference>
<reference evidence="1" key="1">
    <citation type="submission" date="2017-05" db="UniProtKB">
        <authorList>
            <consortium name="EnsemblMetazoa"/>
        </authorList>
    </citation>
    <scope>IDENTIFICATION</scope>
</reference>
<dbReference type="OrthoDB" id="206053at2759"/>
<sequence>DSGELERLRSQVSVLQKEIQSLKTSNSRPKMKMTAEVIDSNPYRLVFYLL</sequence>
<accession>A0A1X7VGC0</accession>
<evidence type="ECO:0000313" key="1">
    <source>
        <dbReference type="EnsemblMetazoa" id="Aqu2.1.39345_001"/>
    </source>
</evidence>
<dbReference type="AlphaFoldDB" id="A0A1X7VGC0"/>
<proteinExistence type="predicted"/>
<protein>
    <submittedName>
        <fullName evidence="1">Uncharacterized protein</fullName>
    </submittedName>
</protein>
<dbReference type="InParanoid" id="A0A1X7VGC0"/>
<name>A0A1X7VGC0_AMPQE</name>
<organism evidence="1">
    <name type="scientific">Amphimedon queenslandica</name>
    <name type="common">Sponge</name>
    <dbReference type="NCBI Taxonomy" id="400682"/>
    <lineage>
        <taxon>Eukaryota</taxon>
        <taxon>Metazoa</taxon>
        <taxon>Porifera</taxon>
        <taxon>Demospongiae</taxon>
        <taxon>Heteroscleromorpha</taxon>
        <taxon>Haplosclerida</taxon>
        <taxon>Niphatidae</taxon>
        <taxon>Amphimedon</taxon>
    </lineage>
</organism>